<evidence type="ECO:0000313" key="2">
    <source>
        <dbReference type="Proteomes" id="UP000466445"/>
    </source>
</evidence>
<proteinExistence type="predicted"/>
<dbReference type="EMBL" id="AP022595">
    <property type="protein sequence ID" value="BBY60873.1"/>
    <property type="molecule type" value="Genomic_DNA"/>
</dbReference>
<accession>A0A7I7SVY0</accession>
<keyword evidence="2" id="KW-1185">Reference proteome</keyword>
<dbReference type="KEGG" id="msar:MSAR_40090"/>
<organism evidence="1 2">
    <name type="scientific">Mycolicibacterium sarraceniae</name>
    <dbReference type="NCBI Taxonomy" id="1534348"/>
    <lineage>
        <taxon>Bacteria</taxon>
        <taxon>Bacillati</taxon>
        <taxon>Actinomycetota</taxon>
        <taxon>Actinomycetes</taxon>
        <taxon>Mycobacteriales</taxon>
        <taxon>Mycobacteriaceae</taxon>
        <taxon>Mycolicibacterium</taxon>
    </lineage>
</organism>
<sequence>MTIQPSCSRATCTITGEAAGADLKNPMAGMISKKNALRAVRDARPTGTAAPV</sequence>
<dbReference type="AlphaFoldDB" id="A0A7I7SVY0"/>
<reference evidence="1 2" key="1">
    <citation type="journal article" date="2019" name="Emerg. Microbes Infect.">
        <title>Comprehensive subspecies identification of 175 nontuberculous mycobacteria species based on 7547 genomic profiles.</title>
        <authorList>
            <person name="Matsumoto Y."/>
            <person name="Kinjo T."/>
            <person name="Motooka D."/>
            <person name="Nabeya D."/>
            <person name="Jung N."/>
            <person name="Uechi K."/>
            <person name="Horii T."/>
            <person name="Iida T."/>
            <person name="Fujita J."/>
            <person name="Nakamura S."/>
        </authorList>
    </citation>
    <scope>NUCLEOTIDE SEQUENCE [LARGE SCALE GENOMIC DNA]</scope>
    <source>
        <strain evidence="1 2">JCM 30395</strain>
    </source>
</reference>
<gene>
    <name evidence="1" type="ORF">MSAR_40090</name>
</gene>
<protein>
    <submittedName>
        <fullName evidence="1">Uncharacterized protein</fullName>
    </submittedName>
</protein>
<evidence type="ECO:0000313" key="1">
    <source>
        <dbReference type="EMBL" id="BBY60873.1"/>
    </source>
</evidence>
<dbReference type="Proteomes" id="UP000466445">
    <property type="component" value="Chromosome"/>
</dbReference>
<name>A0A7I7SVY0_9MYCO</name>